<feature type="domain" description="Solute-binding protein family 5" evidence="5">
    <location>
        <begin position="106"/>
        <end position="516"/>
    </location>
</feature>
<dbReference type="GO" id="GO:0043190">
    <property type="term" value="C:ATP-binding cassette (ABC) transporter complex"/>
    <property type="evidence" value="ECO:0007669"/>
    <property type="project" value="InterPro"/>
</dbReference>
<dbReference type="GO" id="GO:1904680">
    <property type="term" value="F:peptide transmembrane transporter activity"/>
    <property type="evidence" value="ECO:0007669"/>
    <property type="project" value="TreeGrafter"/>
</dbReference>
<keyword evidence="7" id="KW-1185">Reference proteome</keyword>
<dbReference type="Gene3D" id="3.40.190.10">
    <property type="entry name" value="Periplasmic binding protein-like II"/>
    <property type="match status" value="1"/>
</dbReference>
<evidence type="ECO:0000259" key="5">
    <source>
        <dbReference type="Pfam" id="PF00496"/>
    </source>
</evidence>
<dbReference type="EMBL" id="FOGU01000004">
    <property type="protein sequence ID" value="SER96304.1"/>
    <property type="molecule type" value="Genomic_DNA"/>
</dbReference>
<dbReference type="AlphaFoldDB" id="A0A1H9TH56"/>
<evidence type="ECO:0000313" key="6">
    <source>
        <dbReference type="EMBL" id="SER96304.1"/>
    </source>
</evidence>
<feature type="signal peptide" evidence="4">
    <location>
        <begin position="1"/>
        <end position="22"/>
    </location>
</feature>
<dbReference type="PIRSF" id="PIRSF002741">
    <property type="entry name" value="MppA"/>
    <property type="match status" value="1"/>
</dbReference>
<comment type="similarity">
    <text evidence="2">Belongs to the bacterial solute-binding protein 5 family.</text>
</comment>
<dbReference type="PANTHER" id="PTHR30290">
    <property type="entry name" value="PERIPLASMIC BINDING COMPONENT OF ABC TRANSPORTER"/>
    <property type="match status" value="1"/>
</dbReference>
<dbReference type="InterPro" id="IPR000914">
    <property type="entry name" value="SBP_5_dom"/>
</dbReference>
<dbReference type="InterPro" id="IPR039424">
    <property type="entry name" value="SBP_5"/>
</dbReference>
<evidence type="ECO:0000256" key="3">
    <source>
        <dbReference type="ARBA" id="ARBA00022729"/>
    </source>
</evidence>
<dbReference type="GO" id="GO:0015833">
    <property type="term" value="P:peptide transport"/>
    <property type="evidence" value="ECO:0007669"/>
    <property type="project" value="TreeGrafter"/>
</dbReference>
<dbReference type="STRING" id="641238.SAMN04490244_104173"/>
<accession>A0A1H9TH56</accession>
<protein>
    <submittedName>
        <fullName evidence="6">Microcin C transport system substrate-binding protein</fullName>
    </submittedName>
</protein>
<evidence type="ECO:0000256" key="1">
    <source>
        <dbReference type="ARBA" id="ARBA00004418"/>
    </source>
</evidence>
<dbReference type="Proteomes" id="UP000198885">
    <property type="component" value="Unassembled WGS sequence"/>
</dbReference>
<dbReference type="GO" id="GO:0042884">
    <property type="term" value="P:microcin transport"/>
    <property type="evidence" value="ECO:0007669"/>
    <property type="project" value="TreeGrafter"/>
</dbReference>
<dbReference type="SUPFAM" id="SSF53850">
    <property type="entry name" value="Periplasmic binding protein-like II"/>
    <property type="match status" value="1"/>
</dbReference>
<dbReference type="InterPro" id="IPR030678">
    <property type="entry name" value="Peptide/Ni-bd"/>
</dbReference>
<sequence length="616" mass="69290">MLHATARSIALVFCLSPAVAWGQSETTTISHGVSAFGELKYPPDFPHFDYVNPDAPKGGEMSFRGVGASRTFDSLNPFILAGEPAQGLERIHDTLMARALDEPDAVYGLLAESVEYPADRGWVIFTLRPDAQFSDGHPVTAEDVVFTIETLKSEGSPLYRIQLEDVTGAEALSERRVRIDFRDGAATRDLPMEVAQVAILPAHYYGDVDFARSTLDPPVGSGPYEIADVRPGRSITYCRTPDYWGAEVPVNVGKDNFDCLRYEYFADHTAAFEALKAGEYLLHEEYFSAQWATGYDFPALNRGWVKQVELPDQRPSGAQGFYMNMRRAKLQDVRVRQAIAALFNFEWTNQTLFYGLYERTDSFWENSALEATGIPEGRELEILEEFRGRLPPEIFTEPPVSPPEGSLSQIDRSSVRRAGALLDEAGWKVGEDGLRRNDAGDVLRIEFVSDSPSFERVVLPYVDNLRRVGIDARYVQVDPAQMEERQKTFDYDITGARLVSTLTPSTELRTFFGSQSADQPGTYNLSGISDPVVDALIARAVQADNREGMVAAVHALDRVLRSKHLWVPNWYKGTHWLAYWDVFDRPETKPPYDRGVDFWWLDDEKYEAMERGGLLR</sequence>
<proteinExistence type="inferred from homology"/>
<dbReference type="CDD" id="cd08497">
    <property type="entry name" value="MbnE-like"/>
    <property type="match status" value="1"/>
</dbReference>
<dbReference type="Pfam" id="PF00496">
    <property type="entry name" value="SBP_bac_5"/>
    <property type="match status" value="1"/>
</dbReference>
<keyword evidence="3 4" id="KW-0732">Signal</keyword>
<dbReference type="RefSeq" id="WP_092691640.1">
    <property type="nucleotide sequence ID" value="NZ_FOGU01000004.1"/>
</dbReference>
<dbReference type="GO" id="GO:0030288">
    <property type="term" value="C:outer membrane-bounded periplasmic space"/>
    <property type="evidence" value="ECO:0007669"/>
    <property type="project" value="TreeGrafter"/>
</dbReference>
<evidence type="ECO:0000256" key="2">
    <source>
        <dbReference type="ARBA" id="ARBA00005695"/>
    </source>
</evidence>
<reference evidence="6 7" key="1">
    <citation type="submission" date="2016-10" db="EMBL/GenBank/DDBJ databases">
        <authorList>
            <person name="de Groot N.N."/>
        </authorList>
    </citation>
    <scope>NUCLEOTIDE SEQUENCE [LARGE SCALE GENOMIC DNA]</scope>
    <source>
        <strain evidence="6 7">DSM 23042</strain>
    </source>
</reference>
<evidence type="ECO:0000256" key="4">
    <source>
        <dbReference type="SAM" id="SignalP"/>
    </source>
</evidence>
<dbReference type="Gene3D" id="3.10.105.10">
    <property type="entry name" value="Dipeptide-binding Protein, Domain 3"/>
    <property type="match status" value="1"/>
</dbReference>
<evidence type="ECO:0000313" key="7">
    <source>
        <dbReference type="Proteomes" id="UP000198885"/>
    </source>
</evidence>
<dbReference type="OrthoDB" id="9803988at2"/>
<dbReference type="PANTHER" id="PTHR30290:SF64">
    <property type="entry name" value="ABC TRANSPORTER PERIPLASMIC BINDING PROTEIN"/>
    <property type="match status" value="1"/>
</dbReference>
<feature type="chain" id="PRO_5011565773" evidence="4">
    <location>
        <begin position="23"/>
        <end position="616"/>
    </location>
</feature>
<comment type="subcellular location">
    <subcellularLocation>
        <location evidence="1">Periplasm</location>
    </subcellularLocation>
</comment>
<organism evidence="6 7">
    <name type="scientific">Tranquillimonas rosea</name>
    <dbReference type="NCBI Taxonomy" id="641238"/>
    <lineage>
        <taxon>Bacteria</taxon>
        <taxon>Pseudomonadati</taxon>
        <taxon>Pseudomonadota</taxon>
        <taxon>Alphaproteobacteria</taxon>
        <taxon>Rhodobacterales</taxon>
        <taxon>Roseobacteraceae</taxon>
        <taxon>Tranquillimonas</taxon>
    </lineage>
</organism>
<gene>
    <name evidence="6" type="ORF">SAMN04490244_104173</name>
</gene>
<name>A0A1H9TH56_9RHOB</name>